<reference evidence="1 2" key="1">
    <citation type="journal article" date="2020" name="Arch. Microbiol.">
        <title>Bradyrhizobium campsiandrae sp. nov., a nitrogen-fixing bacterial strain isolated from a native leguminous tree from the Amazon adapted to flooded conditions.</title>
        <authorList>
            <person name="Cabral Michel D."/>
            <person name="Martins da Costa E."/>
            <person name="Azarias Guimaraes A."/>
            <person name="Soares de Carvalho T."/>
            <person name="Santos de Castro Caputo P."/>
            <person name="Willems A."/>
            <person name="de Souza Moreira F.M."/>
        </authorList>
    </citation>
    <scope>NUCLEOTIDE SEQUENCE [LARGE SCALE GENOMIC DNA]</scope>
    <source>
        <strain evidence="2">INPA 384B</strain>
    </source>
</reference>
<dbReference type="EMBL" id="JAATTO010000012">
    <property type="protein sequence ID" value="MBC9978614.1"/>
    <property type="molecule type" value="Genomic_DNA"/>
</dbReference>
<sequence>MSYWRSLPAQAFDTPQRADVHELLRSLSSTSPEWRAAIAGDAPSAIGIALRFWPLHTVCPITDVVMTILLAAALKDAAAASVLSTSLKQIPISHRRRTTLSKSWVLHQTILAGLAAAAAHAPRPQRRKS</sequence>
<dbReference type="Proteomes" id="UP000639516">
    <property type="component" value="Unassembled WGS sequence"/>
</dbReference>
<comment type="caution">
    <text evidence="1">The sequence shown here is derived from an EMBL/GenBank/DDBJ whole genome shotgun (WGS) entry which is preliminary data.</text>
</comment>
<evidence type="ECO:0000313" key="1">
    <source>
        <dbReference type="EMBL" id="MBC9978614.1"/>
    </source>
</evidence>
<evidence type="ECO:0000313" key="2">
    <source>
        <dbReference type="Proteomes" id="UP000639516"/>
    </source>
</evidence>
<dbReference type="RefSeq" id="WP_188102791.1">
    <property type="nucleotide sequence ID" value="NZ_JAANIH010000028.1"/>
</dbReference>
<gene>
    <name evidence="1" type="ORF">HA482_10335</name>
</gene>
<name>A0ABR7U5B5_9BRAD</name>
<keyword evidence="2" id="KW-1185">Reference proteome</keyword>
<organism evidence="1 2">
    <name type="scientific">Bradyrhizobium campsiandrae</name>
    <dbReference type="NCBI Taxonomy" id="1729892"/>
    <lineage>
        <taxon>Bacteria</taxon>
        <taxon>Pseudomonadati</taxon>
        <taxon>Pseudomonadota</taxon>
        <taxon>Alphaproteobacteria</taxon>
        <taxon>Hyphomicrobiales</taxon>
        <taxon>Nitrobacteraceae</taxon>
        <taxon>Bradyrhizobium</taxon>
    </lineage>
</organism>
<accession>A0ABR7U5B5</accession>
<proteinExistence type="predicted"/>
<protein>
    <submittedName>
        <fullName evidence="1">Uncharacterized protein</fullName>
    </submittedName>
</protein>